<evidence type="ECO:0000256" key="3">
    <source>
        <dbReference type="ARBA" id="ARBA00023239"/>
    </source>
</evidence>
<dbReference type="KEGG" id="mpd:MCP_0697"/>
<feature type="binding site" evidence="5">
    <location>
        <position position="25"/>
    </location>
    <ligand>
        <name>Zn(2+)</name>
        <dbReference type="ChEBI" id="CHEBI:29105"/>
    </ligand>
</feature>
<reference evidence="7" key="3">
    <citation type="journal article" date="2011" name="PLoS ONE">
        <title>Genome sequence of a mesophilic hydrogenotrophic methanogen Methanocella paludicola, the first cultivated representative of the order Methanocellales.</title>
        <authorList>
            <person name="Sakai S."/>
            <person name="Takaki Y."/>
            <person name="Shimamura S."/>
            <person name="Sekine M."/>
            <person name="Tajima T."/>
            <person name="Kosugi H."/>
            <person name="Ichikawa N."/>
            <person name="Tasumi E."/>
            <person name="Hiraki A.T."/>
            <person name="Shimizu A."/>
            <person name="Kato Y."/>
            <person name="Nishiko R."/>
            <person name="Mori K."/>
            <person name="Fujita N."/>
            <person name="Imachi H."/>
            <person name="Takai K."/>
        </authorList>
    </citation>
    <scope>NUCLEOTIDE SEQUENCE [LARGE SCALE GENOMIC DNA]</scope>
    <source>
        <strain evidence="7">DSM 17711 / JCM 13418 / NBRC 101707 / SANAE</strain>
    </source>
</reference>
<evidence type="ECO:0000313" key="7">
    <source>
        <dbReference type="Proteomes" id="UP000001882"/>
    </source>
</evidence>
<reference evidence="6 7" key="2">
    <citation type="journal article" date="2008" name="Int. J. Syst. Evol. Microbiol.">
        <title>Methanocella paludicola gen. nov., sp. nov., a methane-producing archaeon, the first isolate of the lineage 'Rice Cluster I', and proposal of the new archaeal order Methanocellales ord. nov.</title>
        <authorList>
            <person name="Sakai S."/>
            <person name="Imachi H."/>
            <person name="Hanada S."/>
            <person name="Ohashi A."/>
            <person name="Harada H."/>
            <person name="Kamagata Y."/>
        </authorList>
    </citation>
    <scope>NUCLEOTIDE SEQUENCE [LARGE SCALE GENOMIC DNA]</scope>
    <source>
        <strain evidence="7">DSM 17711 / JCM 13418 / NBRC 101707 / SANAE</strain>
    </source>
</reference>
<reference evidence="6 7" key="1">
    <citation type="journal article" date="2007" name="Appl. Environ. Microbiol.">
        <title>Isolation of key methanogens for global methane emission from rice paddy fields: a novel isolate affiliated with the clone cluster rice cluster I.</title>
        <authorList>
            <person name="Sakai S."/>
            <person name="Imachi H."/>
            <person name="Sekiguchi Y."/>
            <person name="Ohashi A."/>
            <person name="Harada H."/>
            <person name="Kamagata Y."/>
        </authorList>
    </citation>
    <scope>NUCLEOTIDE SEQUENCE [LARGE SCALE GENOMIC DNA]</scope>
    <source>
        <strain evidence="7">DSM 17711 / JCM 13418 / NBRC 101707 / SANAE</strain>
    </source>
</reference>
<dbReference type="Proteomes" id="UP000001882">
    <property type="component" value="Chromosome"/>
</dbReference>
<dbReference type="eggNOG" id="arCOG02172">
    <property type="taxonomic scope" value="Archaea"/>
</dbReference>
<dbReference type="GO" id="GO:0046872">
    <property type="term" value="F:metal ion binding"/>
    <property type="evidence" value="ECO:0007669"/>
    <property type="project" value="UniProtKB-KW"/>
</dbReference>
<dbReference type="GO" id="GO:0016829">
    <property type="term" value="F:lyase activity"/>
    <property type="evidence" value="ECO:0007669"/>
    <property type="project" value="UniProtKB-KW"/>
</dbReference>
<evidence type="ECO:0000256" key="5">
    <source>
        <dbReference type="PIRSR" id="PIRSR006113-2"/>
    </source>
</evidence>
<feature type="active site" description="Proton acceptor" evidence="4">
    <location>
        <position position="21"/>
    </location>
</feature>
<feature type="active site" description="Charge relay system" evidence="4">
    <location>
        <position position="101"/>
    </location>
</feature>
<dbReference type="AlphaFoldDB" id="D1YWE7"/>
<dbReference type="RefSeq" id="WP_012899449.1">
    <property type="nucleotide sequence ID" value="NC_013665.1"/>
</dbReference>
<name>D1YWE7_METPS</name>
<dbReference type="Pfam" id="PF01242">
    <property type="entry name" value="PTPS"/>
    <property type="match status" value="1"/>
</dbReference>
<keyword evidence="3" id="KW-0456">Lyase</keyword>
<protein>
    <submittedName>
        <fullName evidence="6">6-pyruvoyl tetrahydrobiopterin synthase</fullName>
    </submittedName>
</protein>
<evidence type="ECO:0000313" key="6">
    <source>
        <dbReference type="EMBL" id="BAI60769.1"/>
    </source>
</evidence>
<evidence type="ECO:0000256" key="1">
    <source>
        <dbReference type="ARBA" id="ARBA00022723"/>
    </source>
</evidence>
<evidence type="ECO:0000256" key="2">
    <source>
        <dbReference type="ARBA" id="ARBA00022833"/>
    </source>
</evidence>
<dbReference type="InterPro" id="IPR007115">
    <property type="entry name" value="6-PTP_synth/QueD"/>
</dbReference>
<dbReference type="Gene3D" id="3.30.479.10">
    <property type="entry name" value="6-pyruvoyl tetrahydropterin synthase/QueD"/>
    <property type="match status" value="1"/>
</dbReference>
<dbReference type="OrthoDB" id="6529at2157"/>
<gene>
    <name evidence="6" type="ordered locus">MCP_0697</name>
</gene>
<dbReference type="NCBIfam" id="TIGR03367">
    <property type="entry name" value="queuosine_QueD"/>
    <property type="match status" value="1"/>
</dbReference>
<sequence length="112" mass="13120">MRLGVIEYIDAAHYLPGHKTCGQWHGHTYKVELIIEGEKKETGMIMDFYDMKSILRQVLSEYDHRPLNDIIEYPSVENICESVYSKLQGKITLPFMIRIWEGRGKWCELGDI</sequence>
<dbReference type="PANTHER" id="PTHR12589">
    <property type="entry name" value="PYRUVOYL TETRAHYDROBIOPTERIN SYNTHASE"/>
    <property type="match status" value="1"/>
</dbReference>
<dbReference type="EMBL" id="AP011532">
    <property type="protein sequence ID" value="BAI60769.1"/>
    <property type="molecule type" value="Genomic_DNA"/>
</dbReference>
<dbReference type="GeneID" id="8680745"/>
<evidence type="ECO:0000256" key="4">
    <source>
        <dbReference type="PIRSR" id="PIRSR006113-1"/>
    </source>
</evidence>
<feature type="active site" description="Charge relay system" evidence="4">
    <location>
        <position position="64"/>
    </location>
</feature>
<comment type="cofactor">
    <cofactor evidence="5">
        <name>Zn(2+)</name>
        <dbReference type="ChEBI" id="CHEBI:29105"/>
    </cofactor>
    <text evidence="5">Binds 1 zinc ion per subunit.</text>
</comment>
<organism evidence="6 7">
    <name type="scientific">Methanocella paludicola (strain DSM 17711 / JCM 13418 / NBRC 101707 / SANAE)</name>
    <dbReference type="NCBI Taxonomy" id="304371"/>
    <lineage>
        <taxon>Archaea</taxon>
        <taxon>Methanobacteriati</taxon>
        <taxon>Methanobacteriota</taxon>
        <taxon>Stenosarchaea group</taxon>
        <taxon>Methanomicrobia</taxon>
        <taxon>Methanocellales</taxon>
        <taxon>Methanocellaceae</taxon>
        <taxon>Methanocella</taxon>
    </lineage>
</organism>
<keyword evidence="2 5" id="KW-0862">Zinc</keyword>
<dbReference type="InParanoid" id="D1YWE7"/>
<accession>D1YWE7</accession>
<dbReference type="STRING" id="304371.MCP_0697"/>
<dbReference type="SUPFAM" id="SSF55620">
    <property type="entry name" value="Tetrahydrobiopterin biosynthesis enzymes-like"/>
    <property type="match status" value="1"/>
</dbReference>
<keyword evidence="1 5" id="KW-0479">Metal-binding</keyword>
<feature type="binding site" evidence="5">
    <location>
        <position position="13"/>
    </location>
    <ligand>
        <name>Zn(2+)</name>
        <dbReference type="ChEBI" id="CHEBI:29105"/>
    </ligand>
</feature>
<feature type="binding site" evidence="5">
    <location>
        <position position="27"/>
    </location>
    <ligand>
        <name>Zn(2+)</name>
        <dbReference type="ChEBI" id="CHEBI:29105"/>
    </ligand>
</feature>
<dbReference type="PANTHER" id="PTHR12589:SF7">
    <property type="entry name" value="6-PYRUVOYL TETRAHYDROBIOPTERIN SYNTHASE"/>
    <property type="match status" value="1"/>
</dbReference>
<proteinExistence type="predicted"/>
<keyword evidence="7" id="KW-1185">Reference proteome</keyword>
<dbReference type="InterPro" id="IPR038418">
    <property type="entry name" value="6-PTP_synth/QueD_sf"/>
</dbReference>
<dbReference type="PIRSF" id="PIRSF006113">
    <property type="entry name" value="PTP_synth"/>
    <property type="match status" value="1"/>
</dbReference>